<evidence type="ECO:0000313" key="8">
    <source>
        <dbReference type="EMBL" id="MEN3749071.1"/>
    </source>
</evidence>
<accession>A0ABV0BDX7</accession>
<dbReference type="Gene3D" id="1.10.8.10">
    <property type="entry name" value="DNA helicase RuvA subunit, C-terminal domain"/>
    <property type="match status" value="1"/>
</dbReference>
<dbReference type="PROSITE" id="PS00092">
    <property type="entry name" value="N6_MTASE"/>
    <property type="match status" value="1"/>
</dbReference>
<dbReference type="EC" id="2.1.1.297" evidence="5"/>
<feature type="binding site" evidence="5">
    <location>
        <begin position="117"/>
        <end position="121"/>
    </location>
    <ligand>
        <name>S-adenosyl-L-methionine</name>
        <dbReference type="ChEBI" id="CHEBI:59789"/>
    </ligand>
</feature>
<dbReference type="Pfam" id="PF05175">
    <property type="entry name" value="MTS"/>
    <property type="match status" value="1"/>
</dbReference>
<keyword evidence="9" id="KW-1185">Reference proteome</keyword>
<evidence type="ECO:0000256" key="4">
    <source>
        <dbReference type="ARBA" id="ARBA00048391"/>
    </source>
</evidence>
<dbReference type="InterPro" id="IPR050320">
    <property type="entry name" value="N5-glutamine_MTase"/>
</dbReference>
<dbReference type="RefSeq" id="WP_346248109.1">
    <property type="nucleotide sequence ID" value="NZ_JBDIZK010000011.1"/>
</dbReference>
<gene>
    <name evidence="5 8" type="primary">prmC</name>
    <name evidence="8" type="ORF">TPR58_17995</name>
</gene>
<proteinExistence type="inferred from homology"/>
<keyword evidence="2 5" id="KW-0808">Transferase</keyword>
<feature type="domain" description="Methyltransferase small" evidence="6">
    <location>
        <begin position="102"/>
        <end position="187"/>
    </location>
</feature>
<dbReference type="Pfam" id="PF17827">
    <property type="entry name" value="PrmC_N"/>
    <property type="match status" value="1"/>
</dbReference>
<dbReference type="GO" id="GO:0032259">
    <property type="term" value="P:methylation"/>
    <property type="evidence" value="ECO:0007669"/>
    <property type="project" value="UniProtKB-KW"/>
</dbReference>
<organism evidence="8 9">
    <name type="scientific">Sphingomonas rustica</name>
    <dbReference type="NCBI Taxonomy" id="3103142"/>
    <lineage>
        <taxon>Bacteria</taxon>
        <taxon>Pseudomonadati</taxon>
        <taxon>Pseudomonadota</taxon>
        <taxon>Alphaproteobacteria</taxon>
        <taxon>Sphingomonadales</taxon>
        <taxon>Sphingomonadaceae</taxon>
        <taxon>Sphingomonas</taxon>
    </lineage>
</organism>
<feature type="binding site" evidence="5">
    <location>
        <position position="169"/>
    </location>
    <ligand>
        <name>S-adenosyl-L-methionine</name>
        <dbReference type="ChEBI" id="CHEBI:59789"/>
    </ligand>
</feature>
<evidence type="ECO:0000256" key="1">
    <source>
        <dbReference type="ARBA" id="ARBA00022603"/>
    </source>
</evidence>
<comment type="caution">
    <text evidence="8">The sequence shown here is derived from an EMBL/GenBank/DDBJ whole genome shotgun (WGS) entry which is preliminary data.</text>
</comment>
<keyword evidence="3 5" id="KW-0949">S-adenosyl-L-methionine</keyword>
<evidence type="ECO:0000256" key="5">
    <source>
        <dbReference type="HAMAP-Rule" id="MF_02126"/>
    </source>
</evidence>
<protein>
    <recommendedName>
        <fullName evidence="5">Release factor glutamine methyltransferase</fullName>
        <shortName evidence="5">RF MTase</shortName>
        <ecNumber evidence="5">2.1.1.297</ecNumber>
    </recommendedName>
    <alternativeName>
        <fullName evidence="5">N5-glutamine methyltransferase PrmC</fullName>
    </alternativeName>
    <alternativeName>
        <fullName evidence="5">Protein-(glutamine-N5) MTase PrmC</fullName>
    </alternativeName>
    <alternativeName>
        <fullName evidence="5">Protein-glutamine N-methyltransferase PrmC</fullName>
    </alternativeName>
</protein>
<feature type="binding site" evidence="5">
    <location>
        <position position="183"/>
    </location>
    <ligand>
        <name>S-adenosyl-L-methionine</name>
        <dbReference type="ChEBI" id="CHEBI:59789"/>
    </ligand>
</feature>
<comment type="similarity">
    <text evidence="5">Belongs to the protein N5-glutamine methyltransferase family. PrmC subfamily.</text>
</comment>
<keyword evidence="1 5" id="KW-0489">Methyltransferase</keyword>
<comment type="catalytic activity">
    <reaction evidence="4 5">
        <text>L-glutaminyl-[peptide chain release factor] + S-adenosyl-L-methionine = N(5)-methyl-L-glutaminyl-[peptide chain release factor] + S-adenosyl-L-homocysteine + H(+)</text>
        <dbReference type="Rhea" id="RHEA:42896"/>
        <dbReference type="Rhea" id="RHEA-COMP:10271"/>
        <dbReference type="Rhea" id="RHEA-COMP:10272"/>
        <dbReference type="ChEBI" id="CHEBI:15378"/>
        <dbReference type="ChEBI" id="CHEBI:30011"/>
        <dbReference type="ChEBI" id="CHEBI:57856"/>
        <dbReference type="ChEBI" id="CHEBI:59789"/>
        <dbReference type="ChEBI" id="CHEBI:61891"/>
        <dbReference type="EC" id="2.1.1.297"/>
    </reaction>
</comment>
<dbReference type="GO" id="GO:0102559">
    <property type="term" value="F:peptide chain release factor N(5)-glutamine methyltransferase activity"/>
    <property type="evidence" value="ECO:0007669"/>
    <property type="project" value="UniProtKB-EC"/>
</dbReference>
<feature type="binding site" evidence="5">
    <location>
        <begin position="183"/>
        <end position="186"/>
    </location>
    <ligand>
        <name>substrate</name>
    </ligand>
</feature>
<dbReference type="Gene3D" id="3.40.50.150">
    <property type="entry name" value="Vaccinia Virus protein VP39"/>
    <property type="match status" value="1"/>
</dbReference>
<dbReference type="InterPro" id="IPR019874">
    <property type="entry name" value="RF_methyltr_PrmC"/>
</dbReference>
<dbReference type="SUPFAM" id="SSF53335">
    <property type="entry name" value="S-adenosyl-L-methionine-dependent methyltransferases"/>
    <property type="match status" value="1"/>
</dbReference>
<evidence type="ECO:0000313" key="9">
    <source>
        <dbReference type="Proteomes" id="UP001427805"/>
    </source>
</evidence>
<evidence type="ECO:0000256" key="3">
    <source>
        <dbReference type="ARBA" id="ARBA00022691"/>
    </source>
</evidence>
<dbReference type="CDD" id="cd02440">
    <property type="entry name" value="AdoMet_MTases"/>
    <property type="match status" value="1"/>
</dbReference>
<dbReference type="InterPro" id="IPR040758">
    <property type="entry name" value="PrmC_N"/>
</dbReference>
<dbReference type="NCBIfam" id="TIGR03534">
    <property type="entry name" value="RF_mod_PrmC"/>
    <property type="match status" value="1"/>
</dbReference>
<reference evidence="8 9" key="1">
    <citation type="submission" date="2024-05" db="EMBL/GenBank/DDBJ databases">
        <title>Sphingomonas sp. HF-S3 16S ribosomal RNA gene Genome sequencing and assembly.</title>
        <authorList>
            <person name="Lee H."/>
        </authorList>
    </citation>
    <scope>NUCLEOTIDE SEQUENCE [LARGE SCALE GENOMIC DNA]</scope>
    <source>
        <strain evidence="8 9">HF-S3</strain>
    </source>
</reference>
<dbReference type="InterPro" id="IPR029063">
    <property type="entry name" value="SAM-dependent_MTases_sf"/>
</dbReference>
<dbReference type="InterPro" id="IPR007848">
    <property type="entry name" value="Small_mtfrase_dom"/>
</dbReference>
<feature type="binding site" evidence="5">
    <location>
        <position position="140"/>
    </location>
    <ligand>
        <name>S-adenosyl-L-methionine</name>
        <dbReference type="ChEBI" id="CHEBI:59789"/>
    </ligand>
</feature>
<dbReference type="PANTHER" id="PTHR18895:SF74">
    <property type="entry name" value="MTRF1L RELEASE FACTOR GLUTAMINE METHYLTRANSFERASE"/>
    <property type="match status" value="1"/>
</dbReference>
<dbReference type="NCBIfam" id="TIGR00536">
    <property type="entry name" value="hemK_fam"/>
    <property type="match status" value="1"/>
</dbReference>
<evidence type="ECO:0000256" key="2">
    <source>
        <dbReference type="ARBA" id="ARBA00022679"/>
    </source>
</evidence>
<feature type="domain" description="Release factor glutamine methyltransferase N-terminal" evidence="7">
    <location>
        <begin position="9"/>
        <end position="72"/>
    </location>
</feature>
<name>A0ABV0BDX7_9SPHN</name>
<comment type="function">
    <text evidence="5">Methylates the class 1 translation termination release factors RF1/PrfA and RF2/PrfB on the glutamine residue of the universally conserved GGQ motif.</text>
</comment>
<evidence type="ECO:0000259" key="7">
    <source>
        <dbReference type="Pfam" id="PF17827"/>
    </source>
</evidence>
<dbReference type="InterPro" id="IPR002052">
    <property type="entry name" value="DNA_methylase_N6_adenine_CS"/>
</dbReference>
<dbReference type="EMBL" id="JBDIZK010000011">
    <property type="protein sequence ID" value="MEN3749071.1"/>
    <property type="molecule type" value="Genomic_DNA"/>
</dbReference>
<evidence type="ECO:0000259" key="6">
    <source>
        <dbReference type="Pfam" id="PF05175"/>
    </source>
</evidence>
<dbReference type="PANTHER" id="PTHR18895">
    <property type="entry name" value="HEMK METHYLTRANSFERASE"/>
    <property type="match status" value="1"/>
</dbReference>
<sequence>MTSVRTSIAEAARALAVVSPTARLDAELLMAHALGIGREAMILGRLGDPVPDGFAELVERRFRHEPVAYLTGRRAFWTIELMVGPGVLVPRADSETLIEVAVAHFGDRAPRRILDLGTGPGTLLLAALDQWPGATGLGVDASVAALAYARRNAAALGMGDRAELRTGDWTDGIDGRFELILTNPPYIGTQEALPPEVREHEPAEALFAGSDGLDDYRRIVPELPRLLYPGGIAVIEIGSTQAEAVAAMVAGTGLRAAVAQDLAGLSRVVSAVEI</sequence>
<dbReference type="InterPro" id="IPR004556">
    <property type="entry name" value="HemK-like"/>
</dbReference>
<dbReference type="Proteomes" id="UP001427805">
    <property type="component" value="Unassembled WGS sequence"/>
</dbReference>
<dbReference type="HAMAP" id="MF_02126">
    <property type="entry name" value="RF_methyltr_PrmC"/>
    <property type="match status" value="1"/>
</dbReference>